<feature type="region of interest" description="Disordered" evidence="1">
    <location>
        <begin position="306"/>
        <end position="364"/>
    </location>
</feature>
<evidence type="ECO:0000313" key="3">
    <source>
        <dbReference type="Proteomes" id="UP001525379"/>
    </source>
</evidence>
<keyword evidence="3" id="KW-1185">Reference proteome</keyword>
<dbReference type="EMBL" id="JALXSQ010000024">
    <property type="protein sequence ID" value="MCT2043048.1"/>
    <property type="molecule type" value="Genomic_DNA"/>
</dbReference>
<name>A0ABT2HXL2_9MICO</name>
<evidence type="ECO:0000256" key="1">
    <source>
        <dbReference type="SAM" id="MobiDB-lite"/>
    </source>
</evidence>
<protein>
    <submittedName>
        <fullName evidence="2">Uncharacterized protein</fullName>
    </submittedName>
</protein>
<sequence>MTILDVLKADPKRYVRDDILANLGPLAMEGPDAVRDYLNEPAAEPIEPDMAMDWIEADAKALAEMTSNTSVDSMQIFHRLEKVAQRHLGVSVQEAFVEAHANVPEYAHMMREQVNMPGIQYQFRKDFLEEAAAAFREGEAQLKADLDQLRNSGYTPDEMAHVIDTQTGTFAHQVAHLNVTEVASWQGPDDKLVKSLEGEWQMVSSLGTPESINEFVSAVQKRAQGLDKAQQELEQTMRDRIYTMGACISDPYHEQVVNELNSLGIDGAAFRISMTTPERQNMVKDLDSDTTSQFMREVRPEVQNFLGTDRNEDKNAPLNLPPLLRSTAFPTHAATPAVPSPERERPAGWRDSLVNRFKNNSQER</sequence>
<dbReference type="RefSeq" id="WP_260104320.1">
    <property type="nucleotide sequence ID" value="NZ_JALXSQ010000024.1"/>
</dbReference>
<accession>A0ABT2HXL2</accession>
<reference evidence="2 3" key="1">
    <citation type="submission" date="2022-04" db="EMBL/GenBank/DDBJ databases">
        <title>Human microbiome associated bacterial genomes.</title>
        <authorList>
            <person name="Sandstrom S."/>
            <person name="Salamzade R."/>
            <person name="Kalan L.R."/>
        </authorList>
    </citation>
    <scope>NUCLEOTIDE SEQUENCE [LARGE SCALE GENOMIC DNA]</scope>
    <source>
        <strain evidence="3">p3-SID1799</strain>
    </source>
</reference>
<evidence type="ECO:0000313" key="2">
    <source>
        <dbReference type="EMBL" id="MCT2043048.1"/>
    </source>
</evidence>
<gene>
    <name evidence="2" type="ORF">M3D15_06845</name>
</gene>
<comment type="caution">
    <text evidence="2">The sequence shown here is derived from an EMBL/GenBank/DDBJ whole genome shotgun (WGS) entry which is preliminary data.</text>
</comment>
<dbReference type="Proteomes" id="UP001525379">
    <property type="component" value="Unassembled WGS sequence"/>
</dbReference>
<organism evidence="2 3">
    <name type="scientific">Pseudoclavibacter albus</name>
    <dbReference type="NCBI Taxonomy" id="272241"/>
    <lineage>
        <taxon>Bacteria</taxon>
        <taxon>Bacillati</taxon>
        <taxon>Actinomycetota</taxon>
        <taxon>Actinomycetes</taxon>
        <taxon>Micrococcales</taxon>
        <taxon>Microbacteriaceae</taxon>
        <taxon>Pseudoclavibacter</taxon>
    </lineage>
</organism>
<proteinExistence type="predicted"/>